<dbReference type="EMBL" id="JBHSPF010000012">
    <property type="protein sequence ID" value="MFC5627739.1"/>
    <property type="molecule type" value="Genomic_DNA"/>
</dbReference>
<dbReference type="Pfam" id="PF13808">
    <property type="entry name" value="DDE_Tnp_1_assoc"/>
    <property type="match status" value="1"/>
</dbReference>
<evidence type="ECO:0000259" key="1">
    <source>
        <dbReference type="Pfam" id="PF13808"/>
    </source>
</evidence>
<comment type="caution">
    <text evidence="2">The sequence shown here is derived from an EMBL/GenBank/DDBJ whole genome shotgun (WGS) entry which is preliminary data.</text>
</comment>
<reference evidence="3" key="1">
    <citation type="journal article" date="2019" name="Int. J. Syst. Evol. Microbiol.">
        <title>The Global Catalogue of Microorganisms (GCM) 10K type strain sequencing project: providing services to taxonomists for standard genome sequencing and annotation.</title>
        <authorList>
            <consortium name="The Broad Institute Genomics Platform"/>
            <consortium name="The Broad Institute Genome Sequencing Center for Infectious Disease"/>
            <person name="Wu L."/>
            <person name="Ma J."/>
        </authorList>
    </citation>
    <scope>NUCLEOTIDE SEQUENCE [LARGE SCALE GENOMIC DNA]</scope>
    <source>
        <strain evidence="3">CGMCC 1.15790</strain>
    </source>
</reference>
<gene>
    <name evidence="2" type="ORF">ACFPTR_02370</name>
</gene>
<evidence type="ECO:0000313" key="3">
    <source>
        <dbReference type="Proteomes" id="UP001596143"/>
    </source>
</evidence>
<dbReference type="RefSeq" id="WP_270895191.1">
    <property type="nucleotide sequence ID" value="NZ_JBHSPF010000012.1"/>
</dbReference>
<keyword evidence="3" id="KW-1185">Reference proteome</keyword>
<accession>A0ABW0U4U5</accession>
<protein>
    <submittedName>
        <fullName evidence="2">Transposase family protein</fullName>
    </submittedName>
</protein>
<dbReference type="InterPro" id="IPR032806">
    <property type="entry name" value="YbfD_N"/>
</dbReference>
<feature type="domain" description="H repeat-associated protein N-terminal" evidence="1">
    <location>
        <begin position="34"/>
        <end position="118"/>
    </location>
</feature>
<dbReference type="Proteomes" id="UP001596143">
    <property type="component" value="Unassembled WGS sequence"/>
</dbReference>
<name>A0ABW0U4U5_9BACI</name>
<evidence type="ECO:0000313" key="2">
    <source>
        <dbReference type="EMBL" id="MFC5627739.1"/>
    </source>
</evidence>
<organism evidence="2 3">
    <name type="scientific">Aliibacillus thermotolerans</name>
    <dbReference type="NCBI Taxonomy" id="1834418"/>
    <lineage>
        <taxon>Bacteria</taxon>
        <taxon>Bacillati</taxon>
        <taxon>Bacillota</taxon>
        <taxon>Bacilli</taxon>
        <taxon>Bacillales</taxon>
        <taxon>Bacillaceae</taxon>
        <taxon>Aliibacillus</taxon>
    </lineage>
</organism>
<proteinExistence type="predicted"/>
<sequence>MVTRKEKRECEKDTNYFFELEKVRKHFFKNLDDKLNGINDPRHQSYVTYNSDILLMMTILKNAFDLKSMRSMTDQFNKDECIHNFQKIVGCSELKELPHYDTINDFLSRLEPTELEKIRTYI</sequence>